<evidence type="ECO:0008006" key="4">
    <source>
        <dbReference type="Google" id="ProtNLM"/>
    </source>
</evidence>
<reference evidence="2 3" key="1">
    <citation type="journal article" date="2018" name="Microb. Genom.">
        <title>Deciphering the unexplored Leptospira diversity from soils uncovers genomic evolution to virulence.</title>
        <authorList>
            <person name="Thibeaux R."/>
            <person name="Iraola G."/>
            <person name="Ferres I."/>
            <person name="Bierque E."/>
            <person name="Girault D."/>
            <person name="Soupe-Gilbert M.E."/>
            <person name="Picardeau M."/>
            <person name="Goarant C."/>
        </authorList>
    </citation>
    <scope>NUCLEOTIDE SEQUENCE [LARGE SCALE GENOMIC DNA]</scope>
    <source>
        <strain evidence="2 3">ATI7-C-A5</strain>
    </source>
</reference>
<gene>
    <name evidence="2" type="ORF">CH379_019755</name>
</gene>
<evidence type="ECO:0000256" key="1">
    <source>
        <dbReference type="SAM" id="Coils"/>
    </source>
</evidence>
<dbReference type="EMBL" id="NPEF02000040">
    <property type="protein sequence ID" value="MDV6237868.1"/>
    <property type="molecule type" value="Genomic_DNA"/>
</dbReference>
<sequence>MSEFLLKLGPVHKKGADGKLVLDGARQSAIESLTNEYLNNYGSKNPSSFLSSQILKDFEGREAFFKEKELRVARKNDPSIPESEQKEILSYQDLDALKDWIVEAKFDPATEAAILDAARMDFLVSNYLGEDTEDLKAEDLAKNPELAKFYGSGGKGYFSQMDVVFGDLGAGALTTAEKDKFRLLSGGIADAWGLWQYDPSSLITKEVYSQNFNYAEDFEELAESLKGESVRLQKELVAANADVRKSRYLNDYKKGLVKFNSYQSYLGVPTGQVAVDVLTNEALAIAGTLRELEEGAESKLGAFFHLLETQKSFVFDNTPLEDALPTDAIQTVSDLNPGLKKTAKFFSDAYSLSDSVSAKDASGKYVFEGDLVNLKSRLDQSLNVVSPGSVDFDKFATEVGKQNSAISTLKNTISQAGQSYVMLQEKFSQGLTPAQIKQELIDAKTAFDNANKKIEGTVPGTGLKKQYEDALENVNVMQNAYLTAEGNVSNAYQSMLAAQDLFNQKAALYDYVTLLEYSKHSNVYQNGETDANSEIPSGYIDTPKKLAKQRADAAIAAFEAKKKEVEALKKKMDAQVSLADLQAYVKNEREEAEKWAQLSVKYNNAEQLLRQKISNLKVQVANQQRVLDTELDKIWPLPLGKTSAGMYEDLNGALDFNSDPYLKTEGWNRDRMRMVEGMIQGKIGAMDVILGYHPDYSQNMSYPPPAGANMPQYDVGAFLNKWGGDINGVGPSLSKQAYDQMGKILWGVYPPLNNSRAVYQNSTDFTNRVNFDGAAIMGVQLFYLASVDLVCMGMCGLTMVYLNEINTYNNYVNEMNTNTAKIIEEGVKLKNKTAELQYLTDIDDSTQLFNILKSPEYGLSAEDIAMIQKKTSSSTSLKDLVWKTSNTNEMSFNDLTGSDGLRMAGQKAIHDSYGNYIRSSADTNASRADAVAKTAAGATTATAEDSDQYMRQTSLMVSADEFLDALGVLANTQYEAARDAYFTKAENFVKVTGSGDEQLAVKVDAKIVLQEREAFLSGLLKKITNTTGAPDEVARNVETDIYQNVINDYMGESGVVTQLYGMELKQRADQQAQQWDLKEKEFYDLKQDWIQNVSYLKETGTKRWENMAQEFQGKWTDWRADFKAEHAANQALFLNKIEDTLQKKETWTQNFLQQSQNNADEQSLRTMYDSIAGIVQSMQENLPQGVSLSVNVNDILASVLAKKPGSLSASLMDRASSIDTNFFLNEVKKYNFNDKGVKEQFQNLMEKTNVLSQNMVILQALESLRAMPETFVQMIDKENDTAMKSLDMTMAYGGFAKMGGMYVRTIKNAAGGTEVQTLPTYQFFGYTPPTSFPLIKDSNGNEWDLSKTDALLDGKKDAPSPSDVTVMVRLARNKMLNDFKKVLNTEKTRNYEAELGLAVGFTDGTDLMDSFDEFVEGTMSGQNLACVGKTPEQCAKAAAGSGFLVGDVPDGDFGFVQFSQFYTILKGKKEMDKRKAQMDAARNRRHAGIARMYSPGTAMLTGTENIVKGMKNLSLKDISQMGSMIGKGILKSATGDFKGAKQDFYDAKEYSEQNKNIKQMVEGVTLSMLGNLDYTLFQMEFLNDTIHMGGRGNTLDQKIAEANFEMERMRDQQGKTNRLYDKNLENVVKQDRLIDNVMTTSLGILSQIPVVGPFAALGLVGWKLTRAMYEGGPGAVALMAGSAAVNAIGSGVGVSLNVGYTYADGYSANAGVAAGGVVTRVSWSEEGGYHYGVGLGNNQLNALYTWGGEGDQKTHGWSAALGPLELRHDAIRGYGASYTMSSVYTGGGMGIGVGTTLSYDQRGGFSNSVGFTFTTNSAMISQMEANAQSRANAMNDVNNGMMLRVLEGLGYAVTRRPDAQGNLAEESPFYNETFGSKGILNSMGNAWNSVSNFVSETYNKMFGEKQESAYEASLRLSKLAEQNKQGPLMTVAWDLDFLKNRATDAGGVGYSTEVLDKVLENVPGGKEKLSAIELEIARRLIEAEGNPVTILKTLSDIGSLMDNPGGMDMIAMAPARIPGMISAITDALKSGKVMDAVEVVKNGIKAIVGGDDAWKLENHWSKLTKPGTLSDKEARAWYLANEATIPELVDKTLPLQSQAKQAFELRNEFRSLSRDLMSDRVKAAELAANEKNLTWVQVVDKYKNMNLQGDQLWRAIIESSQRSRSSVNSGLGF</sequence>
<keyword evidence="1" id="KW-0175">Coiled coil</keyword>
<feature type="coiled-coil region" evidence="1">
    <location>
        <begin position="215"/>
        <end position="242"/>
    </location>
</feature>
<keyword evidence="3" id="KW-1185">Reference proteome</keyword>
<organism evidence="2 3">
    <name type="scientific">Leptospira ellisii</name>
    <dbReference type="NCBI Taxonomy" id="2023197"/>
    <lineage>
        <taxon>Bacteria</taxon>
        <taxon>Pseudomonadati</taxon>
        <taxon>Spirochaetota</taxon>
        <taxon>Spirochaetia</taxon>
        <taxon>Leptospirales</taxon>
        <taxon>Leptospiraceae</taxon>
        <taxon>Leptospira</taxon>
    </lineage>
</organism>
<evidence type="ECO:0000313" key="2">
    <source>
        <dbReference type="EMBL" id="MDV6237868.1"/>
    </source>
</evidence>
<dbReference type="Proteomes" id="UP000232122">
    <property type="component" value="Unassembled WGS sequence"/>
</dbReference>
<protein>
    <recommendedName>
        <fullName evidence="4">TIGR04388 family protein</fullName>
    </recommendedName>
</protein>
<proteinExistence type="predicted"/>
<name>A0AAE4QRN6_9LEPT</name>
<evidence type="ECO:0000313" key="3">
    <source>
        <dbReference type="Proteomes" id="UP000232122"/>
    </source>
</evidence>
<feature type="coiled-coil region" evidence="1">
    <location>
        <begin position="548"/>
        <end position="598"/>
    </location>
</feature>
<comment type="caution">
    <text evidence="2">The sequence shown here is derived from an EMBL/GenBank/DDBJ whole genome shotgun (WGS) entry which is preliminary data.</text>
</comment>
<accession>A0AAE4QRN6</accession>
<dbReference type="RefSeq" id="WP_317574029.1">
    <property type="nucleotide sequence ID" value="NZ_NPEF02000040.1"/>
</dbReference>